<comment type="caution">
    <text evidence="6">The sequence shown here is derived from an EMBL/GenBank/DDBJ whole genome shotgun (WGS) entry which is preliminary data.</text>
</comment>
<dbReference type="InterPro" id="IPR011545">
    <property type="entry name" value="DEAD/DEAH_box_helicase_dom"/>
</dbReference>
<dbReference type="GO" id="GO:0016787">
    <property type="term" value="F:hydrolase activity"/>
    <property type="evidence" value="ECO:0007669"/>
    <property type="project" value="UniProtKB-KW"/>
</dbReference>
<feature type="domain" description="Helicase C-terminal" evidence="5">
    <location>
        <begin position="310"/>
        <end position="487"/>
    </location>
</feature>
<dbReference type="SUPFAM" id="SSF52540">
    <property type="entry name" value="P-loop containing nucleoside triphosphate hydrolases"/>
    <property type="match status" value="2"/>
</dbReference>
<proteinExistence type="predicted"/>
<dbReference type="InterPro" id="IPR027417">
    <property type="entry name" value="P-loop_NTPase"/>
</dbReference>
<keyword evidence="3 6" id="KW-0347">Helicase</keyword>
<evidence type="ECO:0000256" key="1">
    <source>
        <dbReference type="ARBA" id="ARBA00022741"/>
    </source>
</evidence>
<organism evidence="6 7">
    <name type="scientific">Aeromonas media</name>
    <dbReference type="NCBI Taxonomy" id="651"/>
    <lineage>
        <taxon>Bacteria</taxon>
        <taxon>Pseudomonadati</taxon>
        <taxon>Pseudomonadota</taxon>
        <taxon>Gammaproteobacteria</taxon>
        <taxon>Aeromonadales</taxon>
        <taxon>Aeromonadaceae</taxon>
        <taxon>Aeromonas</taxon>
    </lineage>
</organism>
<accession>A0AAP6L0J3</accession>
<evidence type="ECO:0000256" key="3">
    <source>
        <dbReference type="ARBA" id="ARBA00022806"/>
    </source>
</evidence>
<dbReference type="SMART" id="SM00487">
    <property type="entry name" value="DEXDc"/>
    <property type="match status" value="1"/>
</dbReference>
<evidence type="ECO:0000259" key="5">
    <source>
        <dbReference type="PROSITE" id="PS51194"/>
    </source>
</evidence>
<dbReference type="SMART" id="SM00490">
    <property type="entry name" value="HELICc"/>
    <property type="match status" value="1"/>
</dbReference>
<dbReference type="InterPro" id="IPR001650">
    <property type="entry name" value="Helicase_C-like"/>
</dbReference>
<dbReference type="PANTHER" id="PTHR47961:SF10">
    <property type="entry name" value="ATP-DEPENDENT DNA HELICASE HEL308"/>
    <property type="match status" value="1"/>
</dbReference>
<reference evidence="6" key="1">
    <citation type="submission" date="2023-11" db="EMBL/GenBank/DDBJ databases">
        <title>WGS of Aeromonas in Northern Israel.</title>
        <authorList>
            <person name="Hershko Y."/>
        </authorList>
    </citation>
    <scope>NUCLEOTIDE SEQUENCE</scope>
    <source>
        <strain evidence="6">02297</strain>
    </source>
</reference>
<dbReference type="Proteomes" id="UP001285835">
    <property type="component" value="Unassembled WGS sequence"/>
</dbReference>
<keyword evidence="2" id="KW-0378">Hydrolase</keyword>
<dbReference type="Pfam" id="PF00271">
    <property type="entry name" value="Helicase_C"/>
    <property type="match status" value="1"/>
</dbReference>
<evidence type="ECO:0000313" key="7">
    <source>
        <dbReference type="Proteomes" id="UP001285835"/>
    </source>
</evidence>
<dbReference type="EMBL" id="JAWZXF010000006">
    <property type="protein sequence ID" value="MDX7921671.1"/>
    <property type="molecule type" value="Genomic_DNA"/>
</dbReference>
<dbReference type="Pfam" id="PF00270">
    <property type="entry name" value="DEAD"/>
    <property type="match status" value="1"/>
</dbReference>
<evidence type="ECO:0000313" key="6">
    <source>
        <dbReference type="EMBL" id="MDX7921671.1"/>
    </source>
</evidence>
<evidence type="ECO:0000256" key="4">
    <source>
        <dbReference type="ARBA" id="ARBA00022840"/>
    </source>
</evidence>
<dbReference type="PROSITE" id="PS51194">
    <property type="entry name" value="HELICASE_CTER"/>
    <property type="match status" value="1"/>
</dbReference>
<gene>
    <name evidence="6" type="ORF">SJS82_06970</name>
</gene>
<dbReference type="GO" id="GO:0005524">
    <property type="term" value="F:ATP binding"/>
    <property type="evidence" value="ECO:0007669"/>
    <property type="project" value="UniProtKB-KW"/>
</dbReference>
<dbReference type="InterPro" id="IPR050474">
    <property type="entry name" value="Hel308_SKI2-like"/>
</dbReference>
<dbReference type="AlphaFoldDB" id="A0AAP6L0J3"/>
<keyword evidence="4" id="KW-0067">ATP-binding</keyword>
<dbReference type="RefSeq" id="WP_319916713.1">
    <property type="nucleotide sequence ID" value="NZ_JAWZXF010000006.1"/>
</dbReference>
<name>A0AAP6L0J3_AERME</name>
<evidence type="ECO:0000256" key="2">
    <source>
        <dbReference type="ARBA" id="ARBA00022801"/>
    </source>
</evidence>
<dbReference type="GO" id="GO:0004386">
    <property type="term" value="F:helicase activity"/>
    <property type="evidence" value="ECO:0007669"/>
    <property type="project" value="UniProtKB-KW"/>
</dbReference>
<dbReference type="PANTHER" id="PTHR47961">
    <property type="entry name" value="DNA POLYMERASE THETA, PUTATIVE (AFU_ORTHOLOGUE AFUA_1G05260)-RELATED"/>
    <property type="match status" value="1"/>
</dbReference>
<dbReference type="Gene3D" id="3.40.50.300">
    <property type="entry name" value="P-loop containing nucleotide triphosphate hydrolases"/>
    <property type="match status" value="2"/>
</dbReference>
<sequence>MSIVDVIADRAHNRILTARQETDFNAIKHLEDIYKLLQSEKYYSEGIKHLCFACDNISNIDYDADLLKLCIQSSRVFLYQKMLEDKDHIFDEDNIFDYAQKAFYSLTSDIILTKEQKDLFDLFITKRRLVVSAPTSFGKSRIMREIIAHCKYNNIVVIVPTNALLSETYFTFRMDERLSEYNLIFSTHIQPNNEKSIYIFTPEKFDLYTDEYNINYEFFIFDEVYKIDSNDNRASVFSNCLYKAYKKRCDYYLIGPYFNDFSPNFIQKTNGYFKKYNTDIVQKITINYLEDSDILIDSVKLKKLLGKDTRLGQIINKVQGQTIIYVSRKDTAETRAKNISNTVSTFTPKPELTDLIDYISKNISEQWGLITCLKKGVAFHHSGVPKFIQTEIVELFNSGLINIIVCTPTLTEGVNTSAKNVVFYDTTKANINLTGFEVKNIIGRSGRFGQHFVGRAIFLEKHVEQDNIDEIRFPFFDYDQLPLEDYLQIEDYDLPPPGLKRKDTAISMALQQRVPIDVLRKNKYINFEKQLSLIKYLKDHPLLRGQLYIKHKLPDKAQVDLIMHLIHDILFSDSDKKEAWTTGNLSRLVKYQIYYNPSIKQLITQHSAKKEDTKIRNILELVYRYFEFSLPKYIVALENILNFVYGDDISLGMMATHLQYGNDETYNILLTDAGVPKSIISHLSPYIKHTGNIKEIKAAIERNPHSLKGLSTIEIKMLSKRI</sequence>
<keyword evidence="1" id="KW-0547">Nucleotide-binding</keyword>
<dbReference type="InterPro" id="IPR014001">
    <property type="entry name" value="Helicase_ATP-bd"/>
</dbReference>
<protein>
    <submittedName>
        <fullName evidence="6">Helicase-related protein</fullName>
    </submittedName>
</protein>
<dbReference type="GO" id="GO:0003676">
    <property type="term" value="F:nucleic acid binding"/>
    <property type="evidence" value="ECO:0007669"/>
    <property type="project" value="InterPro"/>
</dbReference>